<dbReference type="Pfam" id="PF13018">
    <property type="entry name" value="ESPR"/>
    <property type="match status" value="1"/>
</dbReference>
<dbReference type="Gene3D" id="2.40.128.130">
    <property type="entry name" value="Autotransporter beta-domain"/>
    <property type="match status" value="1"/>
</dbReference>
<keyword evidence="2" id="KW-0732">Signal</keyword>
<feature type="signal peptide" evidence="2">
    <location>
        <begin position="1"/>
        <end position="49"/>
    </location>
</feature>
<dbReference type="Proteomes" id="UP000229434">
    <property type="component" value="Unassembled WGS sequence"/>
</dbReference>
<dbReference type="Gene3D" id="2.160.20.20">
    <property type="match status" value="1"/>
</dbReference>
<reference evidence="4 5" key="1">
    <citation type="journal article" date="2017" name="MBio">
        <title>Type VI secretion-mediated competition in the bee gut microbiome.</title>
        <authorList>
            <person name="Steele M.I."/>
            <person name="Kwong W.K."/>
            <person name="Powell J.E."/>
            <person name="Whiteley M."/>
            <person name="Moran N.A."/>
        </authorList>
    </citation>
    <scope>NUCLEOTIDE SEQUENCE [LARGE SCALE GENOMIC DNA]</scope>
    <source>
        <strain evidence="4 5">Nev3CBA3</strain>
    </source>
</reference>
<protein>
    <recommendedName>
        <fullName evidence="3">Autotransporter domain-containing protein</fullName>
    </recommendedName>
</protein>
<dbReference type="SMART" id="SM00869">
    <property type="entry name" value="Autotransporter"/>
    <property type="match status" value="1"/>
</dbReference>
<dbReference type="InterPro" id="IPR036709">
    <property type="entry name" value="Autotransporte_beta_dom_sf"/>
</dbReference>
<evidence type="ECO:0000259" key="3">
    <source>
        <dbReference type="PROSITE" id="PS51208"/>
    </source>
</evidence>
<dbReference type="InterPro" id="IPR051551">
    <property type="entry name" value="Autotransporter_adhesion"/>
</dbReference>
<evidence type="ECO:0000256" key="1">
    <source>
        <dbReference type="ARBA" id="ARBA00023026"/>
    </source>
</evidence>
<dbReference type="NCBIfam" id="TIGR01414">
    <property type="entry name" value="autotrans_barl"/>
    <property type="match status" value="1"/>
</dbReference>
<dbReference type="SUPFAM" id="SSF103515">
    <property type="entry name" value="Autotransporter"/>
    <property type="match status" value="1"/>
</dbReference>
<dbReference type="EMBL" id="MEIS01000124">
    <property type="protein sequence ID" value="PIT53316.1"/>
    <property type="molecule type" value="Genomic_DNA"/>
</dbReference>
<accession>A0A2N9XUZ0</accession>
<dbReference type="Pfam" id="PF03797">
    <property type="entry name" value="Autotransporter"/>
    <property type="match status" value="1"/>
</dbReference>
<dbReference type="InterPro" id="IPR006315">
    <property type="entry name" value="OM_autotransptr_brl_dom"/>
</dbReference>
<dbReference type="PANTHER" id="PTHR35037:SF3">
    <property type="entry name" value="C-TERMINAL REGION OF AIDA-LIKE PROTEIN"/>
    <property type="match status" value="1"/>
</dbReference>
<evidence type="ECO:0000313" key="5">
    <source>
        <dbReference type="Proteomes" id="UP000229434"/>
    </source>
</evidence>
<sequence>MNNIYKSKWNESTQTWVACSELARGKCKSNGLKIVAAVALALASTSVIAATSNANNININTDFNSDIKNDGPLSDIDMNINIGESTNFQHFNGNILQAGSGDVNVTIRKHFYIEGDIKSKDTPNSGRAGTLTINNEHGVINGGITNEGSSDITINNSFQITGDITSTETSTGNIIIDNNKNSNIHPHPEEDKYRIISGRIINQGSGAFKIDNKTNLTGGIYNEGAGTITLDNSGTSTSEIKNTGAGTITLDNSGKSTGNIINSSNVASSQIDVINRPDTELESAISNTQAGKIILTNQGKTTGNITNSGAGAITLHNSGTSTSEIKNTGAGTITLDNSGKSTGNIINSSNVASSQIDVTNRPDTELESTISNTQAGKITLTNQGKTTGDITNSGAGAITLHNSGTSTSEIKNTADGKITLDNSGKSTGNIINSGSASSQIDVTNRPDTELESTISNTQAGKITLTNQGKTTGDITNSGAGAITLHNSGTSTSEIKNTGAGTITLDNSGKSTGNIINSSNVASSQIDVTNRPDTELESTISNTQAGKITLTNRGTTTGIITNIGDDSSIHINNEGLLKSKIANMGSGQVTLINSGIGDNTKIINSGDGDITVLNNKTLRNTNIINEMHGTGNISFTNRDKFEGNLINNTDLGLIDATNTDTGTFIGTTGTTNNSGANGKIKLNNQGTWINTENSTLSQLTNTGTIEFSEIPLTDIGDENKYHTITVEGNYIGGGKGKIVVNTLWNDSESDKNGTGYTDRVNIKGDVTGGVTTVTTKNGIYGDITQKEIPITHPKTVIHVEGQITGQGFEGKSVTNNAGEAQLQKIDQSLYGGTGTDYAWTLTAKTPTDPAKPTPPKEVPIYAEPVSGYVQMPTVNMELGFTTIGTLYERRSDNQTYNITGTNNTALADNQQQTWGRILVKHLDKNGKRRLDTVGNQSVLQIGHDFILDENNKTGTRRHIGAYVSYGHNENDFRDQYRAKNGYVVDDHYTGKGRTDAVSVGGYGTFYGNNGGYIDLVGQVSYLRNKYNARSNESVHQNGWGAALSAEAGKSFTVYGNNWFVEPQAQLVYQYLSLDNFNDGIRHVDQHNPSALRGRVGMRFGYNGVITDNLPPSSFYGIANIWHDFVNPKSVDIGRDTLKEEYAKTWGEVGVGIQLPITRQSHFYGDVRYEKNFGSAKRKGFKGTLGYKYTWL</sequence>
<dbReference type="AlphaFoldDB" id="A0A2N9XUZ0"/>
<dbReference type="InterPro" id="IPR011050">
    <property type="entry name" value="Pectin_lyase_fold/virulence"/>
</dbReference>
<dbReference type="InterPro" id="IPR012332">
    <property type="entry name" value="Autotransporter_pectin_lyase_C"/>
</dbReference>
<proteinExistence type="predicted"/>
<keyword evidence="1" id="KW-0843">Virulence</keyword>
<organism evidence="4 5">
    <name type="scientific">Snodgrassella alvi</name>
    <dbReference type="NCBI Taxonomy" id="1196083"/>
    <lineage>
        <taxon>Bacteria</taxon>
        <taxon>Pseudomonadati</taxon>
        <taxon>Pseudomonadota</taxon>
        <taxon>Betaproteobacteria</taxon>
        <taxon>Neisseriales</taxon>
        <taxon>Neisseriaceae</taxon>
        <taxon>Snodgrassella</taxon>
    </lineage>
</organism>
<dbReference type="GO" id="GO:0019867">
    <property type="term" value="C:outer membrane"/>
    <property type="evidence" value="ECO:0007669"/>
    <property type="project" value="InterPro"/>
</dbReference>
<dbReference type="PROSITE" id="PS51208">
    <property type="entry name" value="AUTOTRANSPORTER"/>
    <property type="match status" value="1"/>
</dbReference>
<dbReference type="InterPro" id="IPR005546">
    <property type="entry name" value="Autotransporte_beta"/>
</dbReference>
<evidence type="ECO:0000313" key="4">
    <source>
        <dbReference type="EMBL" id="PIT53316.1"/>
    </source>
</evidence>
<feature type="chain" id="PRO_5014970975" description="Autotransporter domain-containing protein" evidence="2">
    <location>
        <begin position="50"/>
        <end position="1190"/>
    </location>
</feature>
<name>A0A2N9XUZ0_9NEIS</name>
<evidence type="ECO:0000256" key="2">
    <source>
        <dbReference type="SAM" id="SignalP"/>
    </source>
</evidence>
<dbReference type="SUPFAM" id="SSF51126">
    <property type="entry name" value="Pectin lyase-like"/>
    <property type="match status" value="1"/>
</dbReference>
<dbReference type="PANTHER" id="PTHR35037">
    <property type="entry name" value="C-TERMINAL REGION OF AIDA-LIKE PROTEIN"/>
    <property type="match status" value="1"/>
</dbReference>
<gene>
    <name evidence="4" type="ORF">BHC49_13030</name>
</gene>
<dbReference type="InterPro" id="IPR024973">
    <property type="entry name" value="ESPR"/>
</dbReference>
<feature type="domain" description="Autotransporter" evidence="3">
    <location>
        <begin position="905"/>
        <end position="1189"/>
    </location>
</feature>
<dbReference type="RefSeq" id="WP_100138278.1">
    <property type="nucleotide sequence ID" value="NZ_MEIS01000124.1"/>
</dbReference>
<comment type="caution">
    <text evidence="4">The sequence shown here is derived from an EMBL/GenBank/DDBJ whole genome shotgun (WGS) entry which is preliminary data.</text>
</comment>